<reference evidence="3 4" key="1">
    <citation type="journal article" date="2017" name="Mol. Plant">
        <title>The Genome of Medicinal Plant Macleaya cordata Provides New Insights into Benzylisoquinoline Alkaloids Metabolism.</title>
        <authorList>
            <person name="Liu X."/>
            <person name="Liu Y."/>
            <person name="Huang P."/>
            <person name="Ma Y."/>
            <person name="Qing Z."/>
            <person name="Tang Q."/>
            <person name="Cao H."/>
            <person name="Cheng P."/>
            <person name="Zheng Y."/>
            <person name="Yuan Z."/>
            <person name="Zhou Y."/>
            <person name="Liu J."/>
            <person name="Tang Z."/>
            <person name="Zhuo Y."/>
            <person name="Zhang Y."/>
            <person name="Yu L."/>
            <person name="Huang J."/>
            <person name="Yang P."/>
            <person name="Peng Q."/>
            <person name="Zhang J."/>
            <person name="Jiang W."/>
            <person name="Zhang Z."/>
            <person name="Lin K."/>
            <person name="Ro D.K."/>
            <person name="Chen X."/>
            <person name="Xiong X."/>
            <person name="Shang Y."/>
            <person name="Huang S."/>
            <person name="Zeng J."/>
        </authorList>
    </citation>
    <scope>NUCLEOTIDE SEQUENCE [LARGE SCALE GENOMIC DNA]</scope>
    <source>
        <strain evidence="4">cv. BLH2017</strain>
        <tissue evidence="3">Root</tissue>
    </source>
</reference>
<evidence type="ECO:0000313" key="3">
    <source>
        <dbReference type="EMBL" id="OVA11713.1"/>
    </source>
</evidence>
<feature type="compositionally biased region" description="Acidic residues" evidence="2">
    <location>
        <begin position="447"/>
        <end position="465"/>
    </location>
</feature>
<dbReference type="InParanoid" id="A0A200QML6"/>
<dbReference type="Gene3D" id="1.20.58.1070">
    <property type="match status" value="1"/>
</dbReference>
<proteinExistence type="inferred from homology"/>
<dbReference type="Proteomes" id="UP000195402">
    <property type="component" value="Unassembled WGS sequence"/>
</dbReference>
<comment type="caution">
    <text evidence="3">The sequence shown here is derived from an EMBL/GenBank/DDBJ whole genome shotgun (WGS) entry which is preliminary data.</text>
</comment>
<dbReference type="GO" id="GO:0000387">
    <property type="term" value="P:spliceosomal snRNP assembly"/>
    <property type="evidence" value="ECO:0007669"/>
    <property type="project" value="InterPro"/>
</dbReference>
<evidence type="ECO:0000256" key="2">
    <source>
        <dbReference type="SAM" id="MobiDB-lite"/>
    </source>
</evidence>
<dbReference type="OrthoDB" id="428895at2759"/>
<accession>A0A200QML6</accession>
<dbReference type="AlphaFoldDB" id="A0A200QML6"/>
<evidence type="ECO:0000256" key="1">
    <source>
        <dbReference type="ARBA" id="ARBA00025758"/>
    </source>
</evidence>
<feature type="region of interest" description="Disordered" evidence="2">
    <location>
        <begin position="444"/>
        <end position="465"/>
    </location>
</feature>
<gene>
    <name evidence="3" type="ORF">BVC80_8205g5</name>
</gene>
<keyword evidence="4" id="KW-1185">Reference proteome</keyword>
<feature type="region of interest" description="Disordered" evidence="2">
    <location>
        <begin position="269"/>
        <end position="290"/>
    </location>
</feature>
<dbReference type="PANTHER" id="PTHR12794:SF0">
    <property type="entry name" value="GEM-ASSOCIATED PROTEIN 2"/>
    <property type="match status" value="1"/>
</dbReference>
<dbReference type="GO" id="GO:0032797">
    <property type="term" value="C:SMN complex"/>
    <property type="evidence" value="ECO:0007669"/>
    <property type="project" value="TreeGrafter"/>
</dbReference>
<dbReference type="STRING" id="56857.A0A200QML6"/>
<evidence type="ECO:0000313" key="4">
    <source>
        <dbReference type="Proteomes" id="UP000195402"/>
    </source>
</evidence>
<dbReference type="EMBL" id="MVGT01001555">
    <property type="protein sequence ID" value="OVA11713.1"/>
    <property type="molecule type" value="Genomic_DNA"/>
</dbReference>
<dbReference type="InterPro" id="IPR035426">
    <property type="entry name" value="Gemin2/Brr1"/>
</dbReference>
<organism evidence="3 4">
    <name type="scientific">Macleaya cordata</name>
    <name type="common">Five-seeded plume-poppy</name>
    <name type="synonym">Bocconia cordata</name>
    <dbReference type="NCBI Taxonomy" id="56857"/>
    <lineage>
        <taxon>Eukaryota</taxon>
        <taxon>Viridiplantae</taxon>
        <taxon>Streptophyta</taxon>
        <taxon>Embryophyta</taxon>
        <taxon>Tracheophyta</taxon>
        <taxon>Spermatophyta</taxon>
        <taxon>Magnoliopsida</taxon>
        <taxon>Ranunculales</taxon>
        <taxon>Papaveraceae</taxon>
        <taxon>Papaveroideae</taxon>
        <taxon>Macleaya</taxon>
    </lineage>
</organism>
<dbReference type="FunCoup" id="A0A200QML6">
    <property type="interactions" value="989"/>
</dbReference>
<dbReference type="PANTHER" id="PTHR12794">
    <property type="entry name" value="GEMIN2"/>
    <property type="match status" value="1"/>
</dbReference>
<name>A0A200QML6_MACCD</name>
<feature type="region of interest" description="Disordered" evidence="2">
    <location>
        <begin position="390"/>
        <end position="413"/>
    </location>
</feature>
<sequence length="681" mass="76549">MAKDFDSESQSQIERTIMDSSVSSIEEIELKPEIGEKVSDSVSSGFENCVEMNSENSFESEQGGRITVIDDSTVQEKQEILNADSYFIEKSSSEICAGIKGNQEMSEVVVLESVIGAESDMANDSSFAVERQEIAESGISQFENGVKMNQENSFECEEEGRRITVQEKQETEEIFHLQNVITGDEHLILVVESQETVEKDSMLISQSQNLVEMSNASRRSEDNWDRFVGVNENQISGWPEIETRKADEKWNIQEVKEMPVIFPASVSETGNGCGKKDTGSRALGKKRSGSCTGNIKQEMVRKQEKCFKRNGKGMKKFTETRGRQNLLSLLAEAGNVCQKTADGSKRVYSRNEMEALRFANCDDQRQIWMEIYTGLGPVVARELNGLADSKFQNRNGRNGGNTNQQQRTGYKKDNASILGETCSENVEHHFEENNFEEVNTLNVVCDDHDDGDDHNEDEDSDDDEYDNIQRPAFFVEGDPDFDSGPPQDGLEYLRRVRWEAAQIPKVKVAKLDSSKLNNEQTVYMPEIPDIAKCPQHLQPSKDWEDEFLADFSELRLALSHLEGSKSFPHLSIAEVDDGSRCSRNPTVSIILGMESVSRASMLRRCIKSLETKISLHRNDCAWIFALCAAVDIPLDADTTAYLRGLLRKCASLRAGKSELDDEVVMLNMLVTVSGRYFRQLE</sequence>
<dbReference type="Pfam" id="PF04938">
    <property type="entry name" value="SIP1"/>
    <property type="match status" value="1"/>
</dbReference>
<feature type="compositionally biased region" description="Low complexity" evidence="2">
    <location>
        <begin position="392"/>
        <end position="408"/>
    </location>
</feature>
<dbReference type="OMA" id="IMYSRKE"/>
<dbReference type="GO" id="GO:0005634">
    <property type="term" value="C:nucleus"/>
    <property type="evidence" value="ECO:0007669"/>
    <property type="project" value="TreeGrafter"/>
</dbReference>
<protein>
    <submittedName>
        <fullName evidence="3">Gem-associated protein 2</fullName>
    </submittedName>
</protein>
<comment type="similarity">
    <text evidence="1">Belongs to the gemin-2 family.</text>
</comment>